<name>A0A2T0LEG4_9BACL</name>
<gene>
    <name evidence="6" type="ORF">CLV97_11386</name>
</gene>
<dbReference type="InterPro" id="IPR036634">
    <property type="entry name" value="PRD_sf"/>
</dbReference>
<dbReference type="PANTHER" id="PTHR30185">
    <property type="entry name" value="CRYPTIC BETA-GLUCOSIDE BGL OPERON ANTITERMINATOR"/>
    <property type="match status" value="1"/>
</dbReference>
<dbReference type="SUPFAM" id="SSF55804">
    <property type="entry name" value="Phoshotransferase/anion transport protein"/>
    <property type="match status" value="1"/>
</dbReference>
<dbReference type="InterPro" id="IPR011608">
    <property type="entry name" value="PRD"/>
</dbReference>
<dbReference type="CDD" id="cd00211">
    <property type="entry name" value="PTS_IIA_fru"/>
    <property type="match status" value="1"/>
</dbReference>
<proteinExistence type="predicted"/>
<keyword evidence="1" id="KW-0808">Transferase</keyword>
<dbReference type="PROSITE" id="PS51372">
    <property type="entry name" value="PRD_2"/>
    <property type="match status" value="2"/>
</dbReference>
<feature type="domain" description="PRD" evidence="5">
    <location>
        <begin position="307"/>
        <end position="414"/>
    </location>
</feature>
<sequence>MALDQRSCSVLHYLARSEGTVAIPLLTETFRVSRRTIYYDLDKIDDWLKKQGFSPMKRIRGSGVVLEEAERESVREAIQNLHERDYEYGTAERQSWIVLHLMTAGRPVFIEDFTRLFRVSRNTVIEDIKGLKHRLRSFRVSLISDRKRGYCIEGEEKGCRRGMLEHLSGLFPEDAWPLLETNKQNLFRQGRAFGFPSFPPHLFDDVAELIQDEEKRYGVEYTDAVHLQLTLRLLFILRRIQLGRMVRLDPVEKGVLRDAPERSMAQTLMEKISKLFSVSVPGDEIDYLTSHLLGARINKLGAEIDSGDLQRLSGVIRRMIDDFEKRALVRFPERKEMEHNMLIHLKSAYYRLIYDIPVNNPVAGQVMERYPEIYQITEQVIHHLEAIVHKPVPKSEIAFMAMHFGGWLRRGGLTVRRNPRVLIVCAGGVGTSRMLQQQLEERFPSMEILRTTTIRNYRRHLDQADVILTTAPLEPAPPVPVMTVSPILTGAQLAELQRKLGLEETYPRAPSLDSLLRVVEQYAEIRDRAGLELALGQLFHPPERALPPKPGLEDLLSRETVRVCDAVAGWEEAVRRAADPLIRRRMIEERYVEAMLRTVRELGPYMVIAPQVAVPHARAEDGVRELGLSVLKLKRAIPFPDEEHPVRLIIVLAATGDEGHLRALSQLTRRLSRKETLRAVLEARSEGELLNLLGSEAC</sequence>
<dbReference type="PROSITE" id="PS51099">
    <property type="entry name" value="PTS_EIIB_TYPE_2"/>
    <property type="match status" value="1"/>
</dbReference>
<protein>
    <submittedName>
        <fullName evidence="6">BglG family transcriptional antiterminator</fullName>
    </submittedName>
</protein>
<dbReference type="RefSeq" id="WP_106345311.1">
    <property type="nucleotide sequence ID" value="NZ_PVNE01000013.1"/>
</dbReference>
<organism evidence="6 7">
    <name type="scientific">Planifilum fimeticola</name>
    <dbReference type="NCBI Taxonomy" id="201975"/>
    <lineage>
        <taxon>Bacteria</taxon>
        <taxon>Bacillati</taxon>
        <taxon>Bacillota</taxon>
        <taxon>Bacilli</taxon>
        <taxon>Bacillales</taxon>
        <taxon>Thermoactinomycetaceae</taxon>
        <taxon>Planifilum</taxon>
    </lineage>
</organism>
<dbReference type="CDD" id="cd05568">
    <property type="entry name" value="PTS_IIB_bgl_like"/>
    <property type="match status" value="1"/>
</dbReference>
<dbReference type="GO" id="GO:0008982">
    <property type="term" value="F:protein-N(PI)-phosphohistidine-sugar phosphotransferase activity"/>
    <property type="evidence" value="ECO:0007669"/>
    <property type="project" value="InterPro"/>
</dbReference>
<keyword evidence="7" id="KW-1185">Reference proteome</keyword>
<dbReference type="EMBL" id="PVNE01000013">
    <property type="protein sequence ID" value="PRX40499.1"/>
    <property type="molecule type" value="Genomic_DNA"/>
</dbReference>
<dbReference type="AlphaFoldDB" id="A0A2T0LEG4"/>
<dbReference type="GO" id="GO:0009401">
    <property type="term" value="P:phosphoenolpyruvate-dependent sugar phosphotransferase system"/>
    <property type="evidence" value="ECO:0007669"/>
    <property type="project" value="InterPro"/>
</dbReference>
<evidence type="ECO:0000259" key="4">
    <source>
        <dbReference type="PROSITE" id="PS51099"/>
    </source>
</evidence>
<dbReference type="SUPFAM" id="SSF63520">
    <property type="entry name" value="PTS-regulatory domain, PRD"/>
    <property type="match status" value="2"/>
</dbReference>
<feature type="domain" description="PTS EIIB type-2" evidence="4">
    <location>
        <begin position="419"/>
        <end position="508"/>
    </location>
</feature>
<dbReference type="PROSITE" id="PS51094">
    <property type="entry name" value="PTS_EIIA_TYPE_2"/>
    <property type="match status" value="1"/>
</dbReference>
<evidence type="ECO:0000256" key="1">
    <source>
        <dbReference type="ARBA" id="ARBA00022679"/>
    </source>
</evidence>
<dbReference type="PANTHER" id="PTHR30185:SF9">
    <property type="entry name" value="MANNITOL-SPECIFIC PHOSPHOTRANSFERASE ENZYME IIA COMPONENT"/>
    <property type="match status" value="1"/>
</dbReference>
<dbReference type="InterPro" id="IPR002178">
    <property type="entry name" value="PTS_EIIA_type-2_dom"/>
</dbReference>
<dbReference type="Pfam" id="PF00874">
    <property type="entry name" value="PRD"/>
    <property type="match status" value="2"/>
</dbReference>
<reference evidence="6 7" key="1">
    <citation type="submission" date="2018-03" db="EMBL/GenBank/DDBJ databases">
        <title>Genomic Encyclopedia of Archaeal and Bacterial Type Strains, Phase II (KMG-II): from individual species to whole genera.</title>
        <authorList>
            <person name="Goeker M."/>
        </authorList>
    </citation>
    <scope>NUCLEOTIDE SEQUENCE [LARGE SCALE GENOMIC DNA]</scope>
    <source>
        <strain evidence="6 7">DSM 44946</strain>
    </source>
</reference>
<dbReference type="InterPro" id="IPR036388">
    <property type="entry name" value="WH-like_DNA-bd_sf"/>
</dbReference>
<feature type="domain" description="PTS EIIA type-2" evidence="3">
    <location>
        <begin position="554"/>
        <end position="696"/>
    </location>
</feature>
<dbReference type="Gene3D" id="1.10.10.10">
    <property type="entry name" value="Winged helix-like DNA-binding domain superfamily/Winged helix DNA-binding domain"/>
    <property type="match status" value="2"/>
</dbReference>
<dbReference type="GO" id="GO:0006355">
    <property type="term" value="P:regulation of DNA-templated transcription"/>
    <property type="evidence" value="ECO:0007669"/>
    <property type="project" value="InterPro"/>
</dbReference>
<dbReference type="OrthoDB" id="369398at2"/>
<dbReference type="Pfam" id="PF00359">
    <property type="entry name" value="PTS_EIIA_2"/>
    <property type="match status" value="1"/>
</dbReference>
<evidence type="ECO:0000256" key="2">
    <source>
        <dbReference type="ARBA" id="ARBA00022737"/>
    </source>
</evidence>
<dbReference type="InterPro" id="IPR016152">
    <property type="entry name" value="PTrfase/Anion_transptr"/>
</dbReference>
<keyword evidence="2" id="KW-0677">Repeat</keyword>
<comment type="caution">
    <text evidence="6">The sequence shown here is derived from an EMBL/GenBank/DDBJ whole genome shotgun (WGS) entry which is preliminary data.</text>
</comment>
<dbReference type="Proteomes" id="UP000237797">
    <property type="component" value="Unassembled WGS sequence"/>
</dbReference>
<evidence type="ECO:0000259" key="3">
    <source>
        <dbReference type="PROSITE" id="PS51094"/>
    </source>
</evidence>
<dbReference type="InterPro" id="IPR036095">
    <property type="entry name" value="PTS_EIIB-like_sf"/>
</dbReference>
<dbReference type="InterPro" id="IPR013011">
    <property type="entry name" value="PTS_EIIB_2"/>
</dbReference>
<dbReference type="InterPro" id="IPR050661">
    <property type="entry name" value="BglG_antiterminators"/>
</dbReference>
<evidence type="ECO:0000259" key="5">
    <source>
        <dbReference type="PROSITE" id="PS51372"/>
    </source>
</evidence>
<feature type="domain" description="PRD" evidence="5">
    <location>
        <begin position="197"/>
        <end position="302"/>
    </location>
</feature>
<dbReference type="Gene3D" id="3.40.930.10">
    <property type="entry name" value="Mannitol-specific EII, Chain A"/>
    <property type="match status" value="1"/>
</dbReference>
<accession>A0A2T0LEG4</accession>
<dbReference type="PROSITE" id="PS00372">
    <property type="entry name" value="PTS_EIIA_TYPE_2_HIS"/>
    <property type="match status" value="1"/>
</dbReference>
<dbReference type="SUPFAM" id="SSF52794">
    <property type="entry name" value="PTS system IIB component-like"/>
    <property type="match status" value="1"/>
</dbReference>
<evidence type="ECO:0000313" key="7">
    <source>
        <dbReference type="Proteomes" id="UP000237797"/>
    </source>
</evidence>
<evidence type="ECO:0000313" key="6">
    <source>
        <dbReference type="EMBL" id="PRX40499.1"/>
    </source>
</evidence>
<dbReference type="Gene3D" id="3.40.50.2300">
    <property type="match status" value="1"/>
</dbReference>
<dbReference type="Gene3D" id="1.10.1790.10">
    <property type="entry name" value="PRD domain"/>
    <property type="match status" value="2"/>
</dbReference>